<accession>A0ABS8TSR0</accession>
<dbReference type="RefSeq" id="WP_232120135.1">
    <property type="nucleotide sequence ID" value="NZ_JAJPPP010000003.1"/>
</dbReference>
<proteinExistence type="predicted"/>
<sequence length="101" mass="11809">MTSYGEGINRRSCVIMKTTTYPQYIVNGVRKRFFNFTKTNSGEKLIEVYKKIMHNSDESSKETLIAFNSDFMLQAVLKLRDLLKQSFSHQVYVFIRGVDRV</sequence>
<dbReference type="EMBL" id="JAJPPU010000001">
    <property type="protein sequence ID" value="MCD8472114.1"/>
    <property type="molecule type" value="Genomic_DNA"/>
</dbReference>
<comment type="caution">
    <text evidence="1">The sequence shown here is derived from an EMBL/GenBank/DDBJ whole genome shotgun (WGS) entry which is preliminary data.</text>
</comment>
<evidence type="ECO:0000313" key="2">
    <source>
        <dbReference type="Proteomes" id="UP001430701"/>
    </source>
</evidence>
<keyword evidence="2" id="KW-1185">Reference proteome</keyword>
<gene>
    <name evidence="1" type="ORF">LPH55_01170</name>
</gene>
<evidence type="ECO:0000313" key="1">
    <source>
        <dbReference type="EMBL" id="MCD8472114.1"/>
    </source>
</evidence>
<reference evidence="1" key="1">
    <citation type="submission" date="2021-11" db="EMBL/GenBank/DDBJ databases">
        <title>Genome sequence of Xylella taiwanensis PLS432.</title>
        <authorList>
            <person name="Weng L.-W."/>
            <person name="Su C.-C."/>
            <person name="Tsai C.-W."/>
            <person name="Kuo C.-H."/>
        </authorList>
    </citation>
    <scope>NUCLEOTIDE SEQUENCE</scope>
    <source>
        <strain evidence="1">PLS432</strain>
    </source>
</reference>
<dbReference type="Proteomes" id="UP001430701">
    <property type="component" value="Unassembled WGS sequence"/>
</dbReference>
<protein>
    <submittedName>
        <fullName evidence="1">Uncharacterized protein</fullName>
    </submittedName>
</protein>
<organism evidence="1 2">
    <name type="scientific">Xylella taiwanensis</name>
    <dbReference type="NCBI Taxonomy" id="1444770"/>
    <lineage>
        <taxon>Bacteria</taxon>
        <taxon>Pseudomonadati</taxon>
        <taxon>Pseudomonadota</taxon>
        <taxon>Gammaproteobacteria</taxon>
        <taxon>Lysobacterales</taxon>
        <taxon>Lysobacteraceae</taxon>
        <taxon>Xylella</taxon>
    </lineage>
</organism>
<name>A0ABS8TSR0_9GAMM</name>